<dbReference type="PRINTS" id="PR00080">
    <property type="entry name" value="SDRFAMILY"/>
</dbReference>
<accession>A0A523QIP9</accession>
<keyword evidence="2" id="KW-0560">Oxidoreductase</keyword>
<dbReference type="InterPro" id="IPR036291">
    <property type="entry name" value="NAD(P)-bd_dom_sf"/>
</dbReference>
<dbReference type="PANTHER" id="PTHR24321">
    <property type="entry name" value="DEHYDROGENASES, SHORT CHAIN"/>
    <property type="match status" value="1"/>
</dbReference>
<name>A0A523QIP9_UNCAE</name>
<dbReference type="FunFam" id="3.40.50.720:FF:000084">
    <property type="entry name" value="Short-chain dehydrogenase reductase"/>
    <property type="match status" value="1"/>
</dbReference>
<dbReference type="CDD" id="cd05233">
    <property type="entry name" value="SDR_c"/>
    <property type="match status" value="1"/>
</dbReference>
<organism evidence="3 4">
    <name type="scientific">Aerophobetes bacterium</name>
    <dbReference type="NCBI Taxonomy" id="2030807"/>
    <lineage>
        <taxon>Bacteria</taxon>
        <taxon>Candidatus Aerophobota</taxon>
    </lineage>
</organism>
<dbReference type="SUPFAM" id="SSF51735">
    <property type="entry name" value="NAD(P)-binding Rossmann-fold domains"/>
    <property type="match status" value="1"/>
</dbReference>
<dbReference type="Pfam" id="PF13561">
    <property type="entry name" value="adh_short_C2"/>
    <property type="match status" value="1"/>
</dbReference>
<dbReference type="PANTHER" id="PTHR24321:SF11">
    <property type="entry name" value="BLR0893 PROTEIN"/>
    <property type="match status" value="1"/>
</dbReference>
<feature type="non-terminal residue" evidence="3">
    <location>
        <position position="1"/>
    </location>
</feature>
<sequence>GATALLFAREGARIVVGNDSAQKGGEIVSNIERERGNAILVKVDTTNATEVKEMIKKTVEVYGRIDVLCNITGAESSFSVVDVPEEKWHRVLAANLESVYLTSKYALPAMIEQRSGVIINTSSIFGLVGWPNAAVSCASQGGVIALTKQMAVDYGPHNIRINCICHAPIFTPSISRLLKTGKDAETAGDAIAQMHPLGRFVRPEEIGRAALFLASEESSFITGVVLPVDGGYTAK</sequence>
<dbReference type="InterPro" id="IPR002347">
    <property type="entry name" value="SDR_fam"/>
</dbReference>
<evidence type="ECO:0000256" key="2">
    <source>
        <dbReference type="ARBA" id="ARBA00023002"/>
    </source>
</evidence>
<dbReference type="Proteomes" id="UP000320781">
    <property type="component" value="Unassembled WGS sequence"/>
</dbReference>
<protein>
    <submittedName>
        <fullName evidence="3">SDR family oxidoreductase</fullName>
    </submittedName>
</protein>
<gene>
    <name evidence="3" type="ORF">E3J95_04250</name>
</gene>
<comment type="caution">
    <text evidence="3">The sequence shown here is derived from an EMBL/GenBank/DDBJ whole genome shotgun (WGS) entry which is preliminary data.</text>
</comment>
<evidence type="ECO:0000313" key="3">
    <source>
        <dbReference type="EMBL" id="TES85498.1"/>
    </source>
</evidence>
<reference evidence="3 4" key="1">
    <citation type="submission" date="2019-03" db="EMBL/GenBank/DDBJ databases">
        <title>Metabolic potential of uncultured bacteria and archaea associated with petroleum seepage in deep-sea sediments.</title>
        <authorList>
            <person name="Dong X."/>
            <person name="Hubert C."/>
        </authorList>
    </citation>
    <scope>NUCLEOTIDE SEQUENCE [LARGE SCALE GENOMIC DNA]</scope>
    <source>
        <strain evidence="3">E44_bin92</strain>
    </source>
</reference>
<dbReference type="AlphaFoldDB" id="A0A523QIP9"/>
<dbReference type="GO" id="GO:0016491">
    <property type="term" value="F:oxidoreductase activity"/>
    <property type="evidence" value="ECO:0007669"/>
    <property type="project" value="UniProtKB-KW"/>
</dbReference>
<evidence type="ECO:0000313" key="4">
    <source>
        <dbReference type="Proteomes" id="UP000320781"/>
    </source>
</evidence>
<evidence type="ECO:0000256" key="1">
    <source>
        <dbReference type="ARBA" id="ARBA00006484"/>
    </source>
</evidence>
<proteinExistence type="inferred from homology"/>
<dbReference type="Gene3D" id="3.40.50.720">
    <property type="entry name" value="NAD(P)-binding Rossmann-like Domain"/>
    <property type="match status" value="1"/>
</dbReference>
<dbReference type="PRINTS" id="PR00081">
    <property type="entry name" value="GDHRDH"/>
</dbReference>
<comment type="similarity">
    <text evidence="1">Belongs to the short-chain dehydrogenases/reductases (SDR) family.</text>
</comment>
<dbReference type="EMBL" id="SOKU01000207">
    <property type="protein sequence ID" value="TES85498.1"/>
    <property type="molecule type" value="Genomic_DNA"/>
</dbReference>